<dbReference type="Gene3D" id="2.130.10.10">
    <property type="entry name" value="YVTN repeat-like/Quinoprotein amine dehydrogenase"/>
    <property type="match status" value="1"/>
</dbReference>
<keyword evidence="4" id="KW-0156">Chromatin regulator</keyword>
<dbReference type="SMART" id="SM00320">
    <property type="entry name" value="WD40"/>
    <property type="match status" value="5"/>
</dbReference>
<evidence type="ECO:0000256" key="5">
    <source>
        <dbReference type="ARBA" id="ARBA00023242"/>
    </source>
</evidence>
<reference evidence="9 10" key="1">
    <citation type="submission" date="2017-03" db="EMBL/GenBank/DDBJ databases">
        <title>WGS assembly of Porphyra umbilicalis.</title>
        <authorList>
            <person name="Brawley S.H."/>
            <person name="Blouin N.A."/>
            <person name="Ficko-Blean E."/>
            <person name="Wheeler G.L."/>
            <person name="Lohr M."/>
            <person name="Goodson H.V."/>
            <person name="Jenkins J.W."/>
            <person name="Blaby-Haas C.E."/>
            <person name="Helliwell K.E."/>
            <person name="Chan C."/>
            <person name="Marriage T."/>
            <person name="Bhattacharya D."/>
            <person name="Klein A.S."/>
            <person name="Badis Y."/>
            <person name="Brodie J."/>
            <person name="Cao Y."/>
            <person name="Collen J."/>
            <person name="Dittami S.M."/>
            <person name="Gachon C.M."/>
            <person name="Green B.R."/>
            <person name="Karpowicz S."/>
            <person name="Kim J.W."/>
            <person name="Kudahl U."/>
            <person name="Lin S."/>
            <person name="Michel G."/>
            <person name="Mittag M."/>
            <person name="Olson B.J."/>
            <person name="Pangilinan J."/>
            <person name="Peng Y."/>
            <person name="Qiu H."/>
            <person name="Shu S."/>
            <person name="Singer J.T."/>
            <person name="Smith A.G."/>
            <person name="Sprecher B.N."/>
            <person name="Wagner V."/>
            <person name="Wang W."/>
            <person name="Wang Z.-Y."/>
            <person name="Yan J."/>
            <person name="Yarish C."/>
            <person name="Zoeuner-Riek S."/>
            <person name="Zhuang Y."/>
            <person name="Zou Y."/>
            <person name="Lindquist E.A."/>
            <person name="Grimwood J."/>
            <person name="Barry K."/>
            <person name="Rokhsar D.S."/>
            <person name="Schmutz J."/>
            <person name="Stiller J.W."/>
            <person name="Grossman A.R."/>
            <person name="Prochnik S.E."/>
        </authorList>
    </citation>
    <scope>NUCLEOTIDE SEQUENCE [LARGE SCALE GENOMIC DNA]</scope>
    <source>
        <strain evidence="9">4086291</strain>
    </source>
</reference>
<keyword evidence="10" id="KW-1185">Reference proteome</keyword>
<feature type="region of interest" description="Disordered" evidence="7">
    <location>
        <begin position="259"/>
        <end position="278"/>
    </location>
</feature>
<evidence type="ECO:0000256" key="4">
    <source>
        <dbReference type="ARBA" id="ARBA00022853"/>
    </source>
</evidence>
<dbReference type="OrthoDB" id="427795at2759"/>
<evidence type="ECO:0000313" key="10">
    <source>
        <dbReference type="Proteomes" id="UP000218209"/>
    </source>
</evidence>
<dbReference type="PROSITE" id="PS50294">
    <property type="entry name" value="WD_REPEATS_REGION"/>
    <property type="match status" value="1"/>
</dbReference>
<dbReference type="InterPro" id="IPR020472">
    <property type="entry name" value="WD40_PAC1"/>
</dbReference>
<dbReference type="InterPro" id="IPR015943">
    <property type="entry name" value="WD40/YVTN_repeat-like_dom_sf"/>
</dbReference>
<dbReference type="Proteomes" id="UP000218209">
    <property type="component" value="Unassembled WGS sequence"/>
</dbReference>
<dbReference type="InterPro" id="IPR050459">
    <property type="entry name" value="WD_repeat_RBAP46/RBAP48/MSI1"/>
</dbReference>
<feature type="domain" description="Histone-binding protein RBBP4-like N-terminal" evidence="8">
    <location>
        <begin position="19"/>
        <end position="99"/>
    </location>
</feature>
<sequence length="575" mass="58744">MSIRRPRGVPTGLPDADARYRVWRDHHAPLLYDTIASRKLLWPTQVVQWGQPRAASAADVPAAVRGVVAPHAARQLFISERTGNTRDPNTLLTYHVHLPVAGATRPADVTRTWVDKGTVLGGGTADDDAARAAAGRPGGDVISAAAAAGGGTDWSLVHRIVHPGEVNRVREAGPQLLVTHTDAPELFVWGLRSQPHRRVREGPRPSVADIVLKGHTDNAEYALKCRRADGGAEVLVASGGSDSAVLLWDIRDADGATLKGGGAAAAAPASGPPGGASQGVAAAAAAGGRHLLPRTRFTGHTGNVEDVAFSPLDANMLASVSDDSSLRLWDRRAPRAAMAVVPGAHTGDVFVVDWSRHGCLLTGGVDGLIKVWEPRKLVAAAASGGGGVTMGSGASAVAARAGAPAPGAASTGAPAPVLTLAEHTAEINAASWHDARPLVFASSAADAQVLVWDVARVWASSPPPPLSPAAPAAAAGRPVSVGTSTPAVAFRHVGHPGAVVDFQWLPDAADPWAATSVSEDNEGSTLQVWRICELVMAAPDRAAAMMLDAEATRAGVGGRAAAAAANAAIAANSGR</sequence>
<protein>
    <recommendedName>
        <fullName evidence="8">Histone-binding protein RBBP4-like N-terminal domain-containing protein</fullName>
    </recommendedName>
</protein>
<comment type="subcellular location">
    <subcellularLocation>
        <location evidence="1">Nucleus</location>
    </subcellularLocation>
</comment>
<feature type="repeat" description="WD" evidence="6">
    <location>
        <begin position="297"/>
        <end position="339"/>
    </location>
</feature>
<evidence type="ECO:0000256" key="6">
    <source>
        <dbReference type="PROSITE-ProRule" id="PRU00221"/>
    </source>
</evidence>
<dbReference type="InterPro" id="IPR022052">
    <property type="entry name" value="Histone-bd_RBBP4-like_N"/>
</dbReference>
<dbReference type="InterPro" id="IPR036322">
    <property type="entry name" value="WD40_repeat_dom_sf"/>
</dbReference>
<evidence type="ECO:0000256" key="7">
    <source>
        <dbReference type="SAM" id="MobiDB-lite"/>
    </source>
</evidence>
<keyword evidence="5" id="KW-0539">Nucleus</keyword>
<proteinExistence type="predicted"/>
<evidence type="ECO:0000256" key="3">
    <source>
        <dbReference type="ARBA" id="ARBA00022737"/>
    </source>
</evidence>
<dbReference type="SUPFAM" id="SSF50978">
    <property type="entry name" value="WD40 repeat-like"/>
    <property type="match status" value="1"/>
</dbReference>
<name>A0A1X6P394_PORUM</name>
<dbReference type="InterPro" id="IPR001680">
    <property type="entry name" value="WD40_rpt"/>
</dbReference>
<dbReference type="EMBL" id="KV918908">
    <property type="protein sequence ID" value="OSX75308.1"/>
    <property type="molecule type" value="Genomic_DNA"/>
</dbReference>
<evidence type="ECO:0000259" key="8">
    <source>
        <dbReference type="Pfam" id="PF12265"/>
    </source>
</evidence>
<dbReference type="Pfam" id="PF00400">
    <property type="entry name" value="WD40"/>
    <property type="match status" value="3"/>
</dbReference>
<keyword evidence="3" id="KW-0677">Repeat</keyword>
<organism evidence="9 10">
    <name type="scientific">Porphyra umbilicalis</name>
    <name type="common">Purple laver</name>
    <name type="synonym">Red alga</name>
    <dbReference type="NCBI Taxonomy" id="2786"/>
    <lineage>
        <taxon>Eukaryota</taxon>
        <taxon>Rhodophyta</taxon>
        <taxon>Bangiophyceae</taxon>
        <taxon>Bangiales</taxon>
        <taxon>Bangiaceae</taxon>
        <taxon>Porphyra</taxon>
    </lineage>
</organism>
<dbReference type="GO" id="GO:0005634">
    <property type="term" value="C:nucleus"/>
    <property type="evidence" value="ECO:0007669"/>
    <property type="project" value="UniProtKB-SubCell"/>
</dbReference>
<dbReference type="GO" id="GO:0006325">
    <property type="term" value="P:chromatin organization"/>
    <property type="evidence" value="ECO:0007669"/>
    <property type="project" value="UniProtKB-KW"/>
</dbReference>
<evidence type="ECO:0000313" key="9">
    <source>
        <dbReference type="EMBL" id="OSX75308.1"/>
    </source>
</evidence>
<feature type="repeat" description="WD" evidence="6">
    <location>
        <begin position="342"/>
        <end position="373"/>
    </location>
</feature>
<dbReference type="PRINTS" id="PR00320">
    <property type="entry name" value="GPROTEINBRPT"/>
</dbReference>
<evidence type="ECO:0000256" key="1">
    <source>
        <dbReference type="ARBA" id="ARBA00004123"/>
    </source>
</evidence>
<dbReference type="PROSITE" id="PS50082">
    <property type="entry name" value="WD_REPEATS_2"/>
    <property type="match status" value="3"/>
</dbReference>
<dbReference type="Pfam" id="PF12265">
    <property type="entry name" value="CAF1C_H4-bd"/>
    <property type="match status" value="1"/>
</dbReference>
<keyword evidence="2 6" id="KW-0853">WD repeat</keyword>
<feature type="repeat" description="WD" evidence="6">
    <location>
        <begin position="420"/>
        <end position="454"/>
    </location>
</feature>
<evidence type="ECO:0000256" key="2">
    <source>
        <dbReference type="ARBA" id="ARBA00022574"/>
    </source>
</evidence>
<dbReference type="AlphaFoldDB" id="A0A1X6P394"/>
<accession>A0A1X6P394</accession>
<dbReference type="PANTHER" id="PTHR22850">
    <property type="entry name" value="WD40 REPEAT FAMILY"/>
    <property type="match status" value="1"/>
</dbReference>
<gene>
    <name evidence="9" type="ORF">BU14_0242s0026</name>
</gene>